<sequence>MYSVVMTMSVIALLCGNILATRRVLLIISMCCAFIIICMSFWALPLITAKVNVYSFFSQVVYLQFSVGGYFFLADEACVPGGPHFTYAFYNTIATVIGNIASLIGVVLFTYLFSKKTFQFASITTNVIRVIAGVFDIIIIKR</sequence>
<evidence type="ECO:0000256" key="5">
    <source>
        <dbReference type="ARBA" id="ARBA00023136"/>
    </source>
</evidence>
<evidence type="ECO:0000256" key="4">
    <source>
        <dbReference type="ARBA" id="ARBA00022989"/>
    </source>
</evidence>
<name>A0A0A9YGS9_LYGHE</name>
<proteinExistence type="predicted"/>
<evidence type="ECO:0000256" key="1">
    <source>
        <dbReference type="ARBA" id="ARBA00004141"/>
    </source>
</evidence>
<dbReference type="AlphaFoldDB" id="A0A0A9YGS9"/>
<reference evidence="7" key="2">
    <citation type="submission" date="2014-07" db="EMBL/GenBank/DDBJ databases">
        <authorList>
            <person name="Hull J."/>
        </authorList>
    </citation>
    <scope>NUCLEOTIDE SEQUENCE</scope>
</reference>
<gene>
    <name evidence="7" type="ORF">CM83_7052</name>
</gene>
<evidence type="ECO:0000256" key="2">
    <source>
        <dbReference type="ARBA" id="ARBA00022448"/>
    </source>
</evidence>
<dbReference type="EMBL" id="GBHO01013296">
    <property type="protein sequence ID" value="JAG30308.1"/>
    <property type="molecule type" value="Transcribed_RNA"/>
</dbReference>
<keyword evidence="4 6" id="KW-1133">Transmembrane helix</keyword>
<evidence type="ECO:0000256" key="6">
    <source>
        <dbReference type="SAM" id="Phobius"/>
    </source>
</evidence>
<comment type="subcellular location">
    <subcellularLocation>
        <location evidence="1">Membrane</location>
        <topology evidence="1">Multi-pass membrane protein</topology>
    </subcellularLocation>
</comment>
<dbReference type="GO" id="GO:0016020">
    <property type="term" value="C:membrane"/>
    <property type="evidence" value="ECO:0007669"/>
    <property type="project" value="UniProtKB-SubCell"/>
</dbReference>
<keyword evidence="5 6" id="KW-0472">Membrane</keyword>
<keyword evidence="2" id="KW-0813">Transport</keyword>
<organism evidence="7">
    <name type="scientific">Lygus hesperus</name>
    <name type="common">Western plant bug</name>
    <dbReference type="NCBI Taxonomy" id="30085"/>
    <lineage>
        <taxon>Eukaryota</taxon>
        <taxon>Metazoa</taxon>
        <taxon>Ecdysozoa</taxon>
        <taxon>Arthropoda</taxon>
        <taxon>Hexapoda</taxon>
        <taxon>Insecta</taxon>
        <taxon>Pterygota</taxon>
        <taxon>Neoptera</taxon>
        <taxon>Paraneoptera</taxon>
        <taxon>Hemiptera</taxon>
        <taxon>Heteroptera</taxon>
        <taxon>Panheteroptera</taxon>
        <taxon>Cimicomorpha</taxon>
        <taxon>Miridae</taxon>
        <taxon>Mirini</taxon>
        <taxon>Lygus</taxon>
    </lineage>
</organism>
<feature type="transmembrane region" description="Helical" evidence="6">
    <location>
        <begin position="85"/>
        <end position="112"/>
    </location>
</feature>
<dbReference type="InterPro" id="IPR039309">
    <property type="entry name" value="BT1"/>
</dbReference>
<evidence type="ECO:0000313" key="7">
    <source>
        <dbReference type="EMBL" id="JAG30308.1"/>
    </source>
</evidence>
<dbReference type="Pfam" id="PF03092">
    <property type="entry name" value="BT1"/>
    <property type="match status" value="1"/>
</dbReference>
<accession>A0A0A9YGS9</accession>
<protein>
    <submittedName>
        <fullName evidence="7">Uncharacterized protein</fullName>
    </submittedName>
</protein>
<feature type="transmembrane region" description="Helical" evidence="6">
    <location>
        <begin position="24"/>
        <end position="47"/>
    </location>
</feature>
<evidence type="ECO:0000256" key="3">
    <source>
        <dbReference type="ARBA" id="ARBA00022692"/>
    </source>
</evidence>
<keyword evidence="3 6" id="KW-0812">Transmembrane</keyword>
<feature type="transmembrane region" description="Helical" evidence="6">
    <location>
        <begin position="53"/>
        <end position="73"/>
    </location>
</feature>
<reference evidence="7" key="1">
    <citation type="journal article" date="2014" name="PLoS ONE">
        <title>Transcriptome-Based Identification of ABC Transporters in the Western Tarnished Plant Bug Lygus hesperus.</title>
        <authorList>
            <person name="Hull J.J."/>
            <person name="Chaney K."/>
            <person name="Geib S.M."/>
            <person name="Fabrick J.A."/>
            <person name="Brent C.S."/>
            <person name="Walsh D."/>
            <person name="Lavine L.C."/>
        </authorList>
    </citation>
    <scope>NUCLEOTIDE SEQUENCE</scope>
</reference>
<feature type="transmembrane region" description="Helical" evidence="6">
    <location>
        <begin position="118"/>
        <end position="140"/>
    </location>
</feature>